<reference evidence="2" key="1">
    <citation type="submission" date="2019-04" db="EMBL/GenBank/DDBJ databases">
        <authorList>
            <person name="Alioto T."/>
            <person name="Alioto T."/>
        </authorList>
    </citation>
    <scope>NUCLEOTIDE SEQUENCE [LARGE SCALE GENOMIC DNA]</scope>
</reference>
<dbReference type="AlphaFoldDB" id="A0A5E4ADH4"/>
<feature type="non-terminal residue" evidence="2">
    <location>
        <position position="63"/>
    </location>
</feature>
<name>A0A5E4ADH4_MARMO</name>
<sequence>GQCPAHDASPLLSPEDSSKVSPEPEGSGARAREPGPMSAGSAAPTSWPAPRSTRLANDSRPPE</sequence>
<feature type="region of interest" description="Disordered" evidence="1">
    <location>
        <begin position="1"/>
        <end position="63"/>
    </location>
</feature>
<dbReference type="EMBL" id="CABDUW010000044">
    <property type="protein sequence ID" value="VTJ55060.1"/>
    <property type="molecule type" value="Genomic_DNA"/>
</dbReference>
<comment type="caution">
    <text evidence="2">The sequence shown here is derived from an EMBL/GenBank/DDBJ whole genome shotgun (WGS) entry which is preliminary data.</text>
</comment>
<proteinExistence type="predicted"/>
<accession>A0A5E4ADH4</accession>
<evidence type="ECO:0000313" key="2">
    <source>
        <dbReference type="EMBL" id="VTJ55060.1"/>
    </source>
</evidence>
<protein>
    <submittedName>
        <fullName evidence="2">Uncharacterized protein</fullName>
    </submittedName>
</protein>
<gene>
    <name evidence="2" type="ORF">MONAX_5E047091</name>
</gene>
<organism evidence="2">
    <name type="scientific">Marmota monax</name>
    <name type="common">Woodchuck</name>
    <dbReference type="NCBI Taxonomy" id="9995"/>
    <lineage>
        <taxon>Eukaryota</taxon>
        <taxon>Metazoa</taxon>
        <taxon>Chordata</taxon>
        <taxon>Craniata</taxon>
        <taxon>Vertebrata</taxon>
        <taxon>Euteleostomi</taxon>
        <taxon>Mammalia</taxon>
        <taxon>Eutheria</taxon>
        <taxon>Euarchontoglires</taxon>
        <taxon>Glires</taxon>
        <taxon>Rodentia</taxon>
        <taxon>Sciuromorpha</taxon>
        <taxon>Sciuridae</taxon>
        <taxon>Xerinae</taxon>
        <taxon>Marmotini</taxon>
        <taxon>Marmota</taxon>
    </lineage>
</organism>
<evidence type="ECO:0000256" key="1">
    <source>
        <dbReference type="SAM" id="MobiDB-lite"/>
    </source>
</evidence>
<feature type="non-terminal residue" evidence="2">
    <location>
        <position position="1"/>
    </location>
</feature>